<proteinExistence type="predicted"/>
<dbReference type="SUPFAM" id="SSF57196">
    <property type="entry name" value="EGF/Laminin"/>
    <property type="match status" value="2"/>
</dbReference>
<dbReference type="PANTHER" id="PTHR47333:SF4">
    <property type="entry name" value="EGF-LIKE DOMAIN-CONTAINING PROTEIN"/>
    <property type="match status" value="1"/>
</dbReference>
<name>A0A2Y9JP50_ENHLU</name>
<reference evidence="11" key="1">
    <citation type="submission" date="2025-08" db="UniProtKB">
        <authorList>
            <consortium name="RefSeq"/>
        </authorList>
    </citation>
    <scope>IDENTIFICATION</scope>
    <source>
        <tissue evidence="11">Blood</tissue>
    </source>
</reference>
<evidence type="ECO:0000256" key="4">
    <source>
        <dbReference type="ARBA" id="ARBA00022729"/>
    </source>
</evidence>
<dbReference type="AlphaFoldDB" id="A0A2Y9JP50"/>
<dbReference type="PROSITE" id="PS01186">
    <property type="entry name" value="EGF_2"/>
    <property type="match status" value="2"/>
</dbReference>
<dbReference type="Proteomes" id="UP000248482">
    <property type="component" value="Unplaced"/>
</dbReference>
<evidence type="ECO:0000259" key="9">
    <source>
        <dbReference type="PROSITE" id="PS01186"/>
    </source>
</evidence>
<dbReference type="GO" id="GO:0005576">
    <property type="term" value="C:extracellular region"/>
    <property type="evidence" value="ECO:0007669"/>
    <property type="project" value="UniProtKB-SubCell"/>
</dbReference>
<evidence type="ECO:0000256" key="5">
    <source>
        <dbReference type="ARBA" id="ARBA00023157"/>
    </source>
</evidence>
<accession>A0A2Y9JP50</accession>
<organism evidence="10 11">
    <name type="scientific">Enhydra lutris kenyoni</name>
    <name type="common">northern sea otter</name>
    <dbReference type="NCBI Taxonomy" id="391180"/>
    <lineage>
        <taxon>Eukaryota</taxon>
        <taxon>Metazoa</taxon>
        <taxon>Chordata</taxon>
        <taxon>Craniata</taxon>
        <taxon>Vertebrata</taxon>
        <taxon>Euteleostomi</taxon>
        <taxon>Mammalia</taxon>
        <taxon>Eutheria</taxon>
        <taxon>Laurasiatheria</taxon>
        <taxon>Carnivora</taxon>
        <taxon>Caniformia</taxon>
        <taxon>Musteloidea</taxon>
        <taxon>Mustelidae</taxon>
        <taxon>Lutrinae</taxon>
        <taxon>Enhydra</taxon>
    </lineage>
</organism>
<dbReference type="GO" id="GO:0005509">
    <property type="term" value="F:calcium ion binding"/>
    <property type="evidence" value="ECO:0007669"/>
    <property type="project" value="InterPro"/>
</dbReference>
<keyword evidence="2" id="KW-0964">Secreted</keyword>
<keyword evidence="3" id="KW-0245">EGF-like domain</keyword>
<dbReference type="InterPro" id="IPR000742">
    <property type="entry name" value="EGF"/>
</dbReference>
<dbReference type="RefSeq" id="XP_022362411.1">
    <property type="nucleotide sequence ID" value="XM_022506703.1"/>
</dbReference>
<feature type="domain" description="EGF-like" evidence="9">
    <location>
        <begin position="163"/>
        <end position="178"/>
    </location>
</feature>
<dbReference type="Pfam" id="PF07645">
    <property type="entry name" value="EGF_CA"/>
    <property type="match status" value="3"/>
</dbReference>
<dbReference type="InterPro" id="IPR049883">
    <property type="entry name" value="NOTCH1_EGF-like"/>
</dbReference>
<dbReference type="SMART" id="SM00181">
    <property type="entry name" value="EGF"/>
    <property type="match status" value="4"/>
</dbReference>
<evidence type="ECO:0000259" key="8">
    <source>
        <dbReference type="PROSITE" id="PS00022"/>
    </source>
</evidence>
<dbReference type="InterPro" id="IPR052080">
    <property type="entry name" value="vWF_C/EGF_Fibrillin"/>
</dbReference>
<keyword evidence="10" id="KW-1185">Reference proteome</keyword>
<comment type="subcellular location">
    <subcellularLocation>
        <location evidence="1">Secreted</location>
    </subcellularLocation>
</comment>
<dbReference type="STRING" id="391180.A0A2Y9JP50"/>
<dbReference type="SMART" id="SM00179">
    <property type="entry name" value="EGF_CA"/>
    <property type="match status" value="4"/>
</dbReference>
<dbReference type="GeneID" id="111149581"/>
<feature type="domain" description="EGF-like" evidence="8 9">
    <location>
        <begin position="468"/>
        <end position="479"/>
    </location>
</feature>
<dbReference type="Gene3D" id="2.10.25.10">
    <property type="entry name" value="Laminin"/>
    <property type="match status" value="6"/>
</dbReference>
<keyword evidence="6" id="KW-0325">Glycoprotein</keyword>
<evidence type="ECO:0000256" key="2">
    <source>
        <dbReference type="ARBA" id="ARBA00022525"/>
    </source>
</evidence>
<dbReference type="OrthoDB" id="409374at2759"/>
<evidence type="ECO:0000256" key="6">
    <source>
        <dbReference type="ARBA" id="ARBA00023180"/>
    </source>
</evidence>
<feature type="region of interest" description="Disordered" evidence="7">
    <location>
        <begin position="564"/>
        <end position="585"/>
    </location>
</feature>
<dbReference type="PROSITE" id="PS01187">
    <property type="entry name" value="EGF_CA"/>
    <property type="match status" value="2"/>
</dbReference>
<dbReference type="PROSITE" id="PS00022">
    <property type="entry name" value="EGF_1"/>
    <property type="match status" value="1"/>
</dbReference>
<feature type="region of interest" description="Disordered" evidence="7">
    <location>
        <begin position="382"/>
        <end position="403"/>
    </location>
</feature>
<evidence type="ECO:0000256" key="1">
    <source>
        <dbReference type="ARBA" id="ARBA00004613"/>
    </source>
</evidence>
<gene>
    <name evidence="11" type="primary">LOC111149581</name>
</gene>
<evidence type="ECO:0000313" key="11">
    <source>
        <dbReference type="RefSeq" id="XP_022362411.1"/>
    </source>
</evidence>
<evidence type="ECO:0000256" key="3">
    <source>
        <dbReference type="ARBA" id="ARBA00022536"/>
    </source>
</evidence>
<keyword evidence="5" id="KW-1015">Disulfide bond</keyword>
<protein>
    <submittedName>
        <fullName evidence="11">EGF-like and EMI domain-containing protein 1</fullName>
    </submittedName>
</protein>
<dbReference type="SUPFAM" id="SSF57184">
    <property type="entry name" value="Growth factor receptor domain"/>
    <property type="match status" value="1"/>
</dbReference>
<dbReference type="KEGG" id="elk:111149581"/>
<dbReference type="InterPro" id="IPR001881">
    <property type="entry name" value="EGF-like_Ca-bd_dom"/>
</dbReference>
<dbReference type="PANTHER" id="PTHR47333">
    <property type="entry name" value="VON WILLEBRAND FACTOR C AND EGF DOMAIN-CONTAINING PROTEIN"/>
    <property type="match status" value="1"/>
</dbReference>
<evidence type="ECO:0000313" key="10">
    <source>
        <dbReference type="Proteomes" id="UP000248482"/>
    </source>
</evidence>
<sequence length="585" mass="63706">MGDVTTAKKVCYTGTNSSGAFHVQLKSMIGDYTVYRQAYSTQPIYKCCLGWSRWDHEPGCPRSVSAEGTCFSGKRCSDSEDQWCRCSEGFQGHHRQYDINECTIDNGACQNQCRNTIGSYYCKGQACQKLEEDGRGCEDVDECVVVNGGCQQCSINTLSTFHCECDTGYGLHADERTCIKMDPSTGGNGCAHICQSENGVTRCVCCPGYQLSNDKKAYGDMNKPAEGLAPCSHSCGNTMGSFICAFHPGFELEADGKQSSRFVLEIVNSCEKNNHGCSHHCERVLGQGGGVDCSCNHRHQIDSDGKAGIDTDECERGEACCTQLCINYLGHYKCRCQERFISSDGGRCDALDDGELEEEEELEVVRFPVLLFKSPPQWLHDVSTSLPPTHEDEEDKEWEETSFSPETHRKACGSICDCQNEGSCDSLGSASPPTPRNCPKGVCGAGRSSECQCMEENTLESSAKNGSCTCKSGYQGNRCQKGDVGTLGPYSCMGTNGYVQLARTSLGGAGTFQLVMVSTTPWCSPAESPSAHSCMFPAGASGTCVCYSCFRKVERGDEQIEKLRDPTQEKEDFQEEEIVTVSYAA</sequence>
<evidence type="ECO:0000256" key="7">
    <source>
        <dbReference type="SAM" id="MobiDB-lite"/>
    </source>
</evidence>
<feature type="compositionally biased region" description="Acidic residues" evidence="7">
    <location>
        <begin position="391"/>
        <end position="400"/>
    </location>
</feature>
<dbReference type="InterPro" id="IPR018097">
    <property type="entry name" value="EGF_Ca-bd_CS"/>
</dbReference>
<keyword evidence="4" id="KW-0732">Signal</keyword>
<dbReference type="InterPro" id="IPR009030">
    <property type="entry name" value="Growth_fac_rcpt_cys_sf"/>
</dbReference>